<dbReference type="EMBL" id="LT837803">
    <property type="protein sequence ID" value="SMB32159.1"/>
    <property type="molecule type" value="Genomic_DNA"/>
</dbReference>
<protein>
    <submittedName>
        <fullName evidence="2">Uncharacterized protein</fullName>
    </submittedName>
</protein>
<evidence type="ECO:0000313" key="2">
    <source>
        <dbReference type="EMBL" id="SMB32159.1"/>
    </source>
</evidence>
<dbReference type="AlphaFoldDB" id="A0A7Z7HT64"/>
<organism evidence="2 3">
    <name type="scientific">Sterolibacterium denitrificans</name>
    <dbReference type="NCBI Taxonomy" id="157592"/>
    <lineage>
        <taxon>Bacteria</taxon>
        <taxon>Pseudomonadati</taxon>
        <taxon>Pseudomonadota</taxon>
        <taxon>Betaproteobacteria</taxon>
        <taxon>Nitrosomonadales</taxon>
        <taxon>Sterolibacteriaceae</taxon>
        <taxon>Sterolibacterium</taxon>
    </lineage>
</organism>
<gene>
    <name evidence="2" type="ORF">SDENCHOL_21295</name>
</gene>
<accession>A0A7Z7HT64</accession>
<feature type="region of interest" description="Disordered" evidence="1">
    <location>
        <begin position="1"/>
        <end position="25"/>
    </location>
</feature>
<sequence>MEWIRSGAETKTTLDAAAPPKQGGPILPDSFHLAYINSDDFRRRHSWHPGTRVGCTL</sequence>
<keyword evidence="3" id="KW-1185">Reference proteome</keyword>
<dbReference type="Proteomes" id="UP000242886">
    <property type="component" value="Chromosome SDENCHOL"/>
</dbReference>
<proteinExistence type="predicted"/>
<name>A0A7Z7HT64_9PROT</name>
<evidence type="ECO:0000313" key="3">
    <source>
        <dbReference type="Proteomes" id="UP000242886"/>
    </source>
</evidence>
<reference evidence="2" key="1">
    <citation type="submission" date="2017-03" db="EMBL/GenBank/DDBJ databases">
        <authorList>
            <consortium name="AG Boll"/>
        </authorList>
    </citation>
    <scope>NUCLEOTIDE SEQUENCE [LARGE SCALE GENOMIC DNA]</scope>
    <source>
        <strain evidence="2">Chol</strain>
    </source>
</reference>
<evidence type="ECO:0000256" key="1">
    <source>
        <dbReference type="SAM" id="MobiDB-lite"/>
    </source>
</evidence>